<dbReference type="Proteomes" id="UP001180020">
    <property type="component" value="Unassembled WGS sequence"/>
</dbReference>
<reference evidence="1" key="1">
    <citation type="journal article" date="2023" name="Nat. Commun.">
        <title>Diploid and tetraploid genomes of Acorus and the evolution of monocots.</title>
        <authorList>
            <person name="Ma L."/>
            <person name="Liu K.W."/>
            <person name="Li Z."/>
            <person name="Hsiao Y.Y."/>
            <person name="Qi Y."/>
            <person name="Fu T."/>
            <person name="Tang G.D."/>
            <person name="Zhang D."/>
            <person name="Sun W.H."/>
            <person name="Liu D.K."/>
            <person name="Li Y."/>
            <person name="Chen G.Z."/>
            <person name="Liu X.D."/>
            <person name="Liao X.Y."/>
            <person name="Jiang Y.T."/>
            <person name="Yu X."/>
            <person name="Hao Y."/>
            <person name="Huang J."/>
            <person name="Zhao X.W."/>
            <person name="Ke S."/>
            <person name="Chen Y.Y."/>
            <person name="Wu W.L."/>
            <person name="Hsu J.L."/>
            <person name="Lin Y.F."/>
            <person name="Huang M.D."/>
            <person name="Li C.Y."/>
            <person name="Huang L."/>
            <person name="Wang Z.W."/>
            <person name="Zhao X."/>
            <person name="Zhong W.Y."/>
            <person name="Peng D.H."/>
            <person name="Ahmad S."/>
            <person name="Lan S."/>
            <person name="Zhang J.S."/>
            <person name="Tsai W.C."/>
            <person name="Van de Peer Y."/>
            <person name="Liu Z.J."/>
        </authorList>
    </citation>
    <scope>NUCLEOTIDE SEQUENCE</scope>
    <source>
        <strain evidence="1">CP</strain>
    </source>
</reference>
<protein>
    <submittedName>
        <fullName evidence="1">Uncharacterized protein</fullName>
    </submittedName>
</protein>
<name>A0AAV9FTB2_ACOCL</name>
<accession>A0AAV9FTB2</accession>
<reference evidence="1" key="2">
    <citation type="submission" date="2023-06" db="EMBL/GenBank/DDBJ databases">
        <authorList>
            <person name="Ma L."/>
            <person name="Liu K.-W."/>
            <person name="Li Z."/>
            <person name="Hsiao Y.-Y."/>
            <person name="Qi Y."/>
            <person name="Fu T."/>
            <person name="Tang G."/>
            <person name="Zhang D."/>
            <person name="Sun W.-H."/>
            <person name="Liu D.-K."/>
            <person name="Li Y."/>
            <person name="Chen G.-Z."/>
            <person name="Liu X.-D."/>
            <person name="Liao X.-Y."/>
            <person name="Jiang Y.-T."/>
            <person name="Yu X."/>
            <person name="Hao Y."/>
            <person name="Huang J."/>
            <person name="Zhao X.-W."/>
            <person name="Ke S."/>
            <person name="Chen Y.-Y."/>
            <person name="Wu W.-L."/>
            <person name="Hsu J.-L."/>
            <person name="Lin Y.-F."/>
            <person name="Huang M.-D."/>
            <person name="Li C.-Y."/>
            <person name="Huang L."/>
            <person name="Wang Z.-W."/>
            <person name="Zhao X."/>
            <person name="Zhong W.-Y."/>
            <person name="Peng D.-H."/>
            <person name="Ahmad S."/>
            <person name="Lan S."/>
            <person name="Zhang J.-S."/>
            <person name="Tsai W.-C."/>
            <person name="Van De Peer Y."/>
            <person name="Liu Z.-J."/>
        </authorList>
    </citation>
    <scope>NUCLEOTIDE SEQUENCE</scope>
    <source>
        <strain evidence="1">CP</strain>
        <tissue evidence="1">Leaves</tissue>
    </source>
</reference>
<evidence type="ECO:0000313" key="1">
    <source>
        <dbReference type="EMBL" id="KAK1326917.1"/>
    </source>
</evidence>
<dbReference type="PANTHER" id="PTHR38360:SF1">
    <property type="entry name" value="F12P19.7"/>
    <property type="match status" value="1"/>
</dbReference>
<keyword evidence="2" id="KW-1185">Reference proteome</keyword>
<dbReference type="AlphaFoldDB" id="A0AAV9FTB2"/>
<dbReference type="SUPFAM" id="SSF53807">
    <property type="entry name" value="Helical backbone' metal receptor"/>
    <property type="match status" value="1"/>
</dbReference>
<sequence>MQNNSRMASRTKYCTSRIKSFVIPLSNYSVETLGVPVSFFEMLGLLESLKGITSESVASGCVLQSYANGGLTVINATDTRQLASFSAHFTGDADKVQACNIANFGPLTEKTPLQRAEWIKYLGAFANLEVRANAVYDAVKLNYMCLSKSVANQTTRFKPVVAWVQYSQGTWTFAREAHKLQYVTDAGGENIDGTISSDSYSANNTDDMDNFHAILGTVDVVLDETIASDASGYTLSTFMMNINVDDSSCFAFLSNQSLWRYDKRVGNSSALDWSDGAIAQPQLVLADLIEIFFPTGNYSTVYFRNIAKDEGITAIGAEMCDRSASTPMEPTIVPCQ</sequence>
<dbReference type="PANTHER" id="PTHR38360">
    <property type="entry name" value="OS03G0120000 PROTEIN"/>
    <property type="match status" value="1"/>
</dbReference>
<dbReference type="EMBL" id="JAUJYO010000001">
    <property type="protein sequence ID" value="KAK1326917.1"/>
    <property type="molecule type" value="Genomic_DNA"/>
</dbReference>
<proteinExistence type="predicted"/>
<organism evidence="1 2">
    <name type="scientific">Acorus calamus</name>
    <name type="common">Sweet flag</name>
    <dbReference type="NCBI Taxonomy" id="4465"/>
    <lineage>
        <taxon>Eukaryota</taxon>
        <taxon>Viridiplantae</taxon>
        <taxon>Streptophyta</taxon>
        <taxon>Embryophyta</taxon>
        <taxon>Tracheophyta</taxon>
        <taxon>Spermatophyta</taxon>
        <taxon>Magnoliopsida</taxon>
        <taxon>Liliopsida</taxon>
        <taxon>Acoraceae</taxon>
        <taxon>Acorus</taxon>
    </lineage>
</organism>
<evidence type="ECO:0000313" key="2">
    <source>
        <dbReference type="Proteomes" id="UP001180020"/>
    </source>
</evidence>
<comment type="caution">
    <text evidence="1">The sequence shown here is derived from an EMBL/GenBank/DDBJ whole genome shotgun (WGS) entry which is preliminary data.</text>
</comment>
<gene>
    <name evidence="1" type="ORF">QJS10_CPA01g00196</name>
</gene>